<gene>
    <name evidence="4" type="ORF">BV87_03785</name>
</gene>
<accession>A0A2D1QYB6</accession>
<evidence type="ECO:0000313" key="4">
    <source>
        <dbReference type="EMBL" id="ATP17596.1"/>
    </source>
</evidence>
<dbReference type="RefSeq" id="WP_080993710.1">
    <property type="nucleotide sequence ID" value="NZ_CP020925.1"/>
</dbReference>
<dbReference type="InterPro" id="IPR019734">
    <property type="entry name" value="TPR_rpt"/>
</dbReference>
<dbReference type="AlphaFoldDB" id="A0A2D1QYB6"/>
<evidence type="ECO:0000313" key="5">
    <source>
        <dbReference type="Proteomes" id="UP000037029"/>
    </source>
</evidence>
<dbReference type="PROSITE" id="PS50005">
    <property type="entry name" value="TPR"/>
    <property type="match status" value="1"/>
</dbReference>
<organism evidence="4 5">
    <name type="scientific">Sphingobium yanoikuyae</name>
    <name type="common">Sphingomonas yanoikuyae</name>
    <dbReference type="NCBI Taxonomy" id="13690"/>
    <lineage>
        <taxon>Bacteria</taxon>
        <taxon>Pseudomonadati</taxon>
        <taxon>Pseudomonadota</taxon>
        <taxon>Alphaproteobacteria</taxon>
        <taxon>Sphingomonadales</taxon>
        <taxon>Sphingomonadaceae</taxon>
        <taxon>Sphingobium</taxon>
    </lineage>
</organism>
<dbReference type="Gene3D" id="1.25.40.10">
    <property type="entry name" value="Tetratricopeptide repeat domain"/>
    <property type="match status" value="1"/>
</dbReference>
<dbReference type="Pfam" id="PF14559">
    <property type="entry name" value="TPR_19"/>
    <property type="match status" value="1"/>
</dbReference>
<dbReference type="SUPFAM" id="SSF53448">
    <property type="entry name" value="Nucleotide-diphospho-sugar transferases"/>
    <property type="match status" value="1"/>
</dbReference>
<reference evidence="4 5" key="1">
    <citation type="submission" date="2017-04" db="EMBL/GenBank/DDBJ databases">
        <title>Characterization, genome and methylation analysis of a phthalic acid esters degrading strain Sphingobium yanoikuyae SHJ.</title>
        <authorList>
            <person name="Feng L."/>
        </authorList>
    </citation>
    <scope>NUCLEOTIDE SEQUENCE [LARGE SCALE GENOMIC DNA]</scope>
    <source>
        <strain evidence="4 5">SHJ</strain>
    </source>
</reference>
<feature type="domain" description="Glycosyltransferase 2-like" evidence="3">
    <location>
        <begin position="430"/>
        <end position="550"/>
    </location>
</feature>
<evidence type="ECO:0000259" key="3">
    <source>
        <dbReference type="Pfam" id="PF00535"/>
    </source>
</evidence>
<dbReference type="SUPFAM" id="SSF48452">
    <property type="entry name" value="TPR-like"/>
    <property type="match status" value="1"/>
</dbReference>
<feature type="compositionally biased region" description="Basic residues" evidence="2">
    <location>
        <begin position="1"/>
        <end position="14"/>
    </location>
</feature>
<protein>
    <recommendedName>
        <fullName evidence="3">Glycosyltransferase 2-like domain-containing protein</fullName>
    </recommendedName>
</protein>
<dbReference type="Gene3D" id="3.90.550.10">
    <property type="entry name" value="Spore Coat Polysaccharide Biosynthesis Protein SpsA, Chain A"/>
    <property type="match status" value="1"/>
</dbReference>
<dbReference type="InterPro" id="IPR001173">
    <property type="entry name" value="Glyco_trans_2-like"/>
</dbReference>
<dbReference type="InterPro" id="IPR029044">
    <property type="entry name" value="Nucleotide-diphossugar_trans"/>
</dbReference>
<evidence type="ECO:0000256" key="1">
    <source>
        <dbReference type="PROSITE-ProRule" id="PRU00339"/>
    </source>
</evidence>
<dbReference type="PANTHER" id="PTHR43179:SF7">
    <property type="entry name" value="RHAMNOSYLTRANSFERASE WBBL"/>
    <property type="match status" value="1"/>
</dbReference>
<dbReference type="PANTHER" id="PTHR43179">
    <property type="entry name" value="RHAMNOSYLTRANSFERASE WBBL"/>
    <property type="match status" value="1"/>
</dbReference>
<dbReference type="InterPro" id="IPR011990">
    <property type="entry name" value="TPR-like_helical_dom_sf"/>
</dbReference>
<proteinExistence type="predicted"/>
<dbReference type="Proteomes" id="UP000037029">
    <property type="component" value="Chromosome"/>
</dbReference>
<name>A0A2D1QYB6_SPHYA</name>
<feature type="region of interest" description="Disordered" evidence="2">
    <location>
        <begin position="1"/>
        <end position="20"/>
    </location>
</feature>
<feature type="repeat" description="TPR" evidence="1">
    <location>
        <begin position="10"/>
        <end position="43"/>
    </location>
</feature>
<dbReference type="Pfam" id="PF00535">
    <property type="entry name" value="Glycos_transf_2"/>
    <property type="match status" value="1"/>
</dbReference>
<keyword evidence="1" id="KW-0802">TPR repeat</keyword>
<evidence type="ECO:0000256" key="2">
    <source>
        <dbReference type="SAM" id="MobiDB-lite"/>
    </source>
</evidence>
<sequence length="721" mass="80297">MIATWRRHQSRKLARRGEAAMERGDWTQAQKLFATAFRLRPDRYELQTQLAHALKEAGHVETAVQQYEQAAVHDDDALYHLCVLYAERGEREHAGACLAALLNRRPDSAGAYRAMTTFGLESGLPSALKNRLRSDMEEKMVSMIDQLECLIAQTRSLMVETVDAYDAIRPSCIPAPPPGSGNPRLHVVVDARKSEPYHVRTTLFSLIGSDYQNWSASIILDNPGFDHAVMSMFDLDSRFRAHTPDTWDPDAAAIGVLYTSAGISLDRHALAWFAHVWENYAISVWTCDWDHKTPVWDKPPHYARPVLNGAFDLDLLLADEMPPPLLGIRHFAQSATYVMSATERKRRLALLAMDGEHIAHIPLPLASVTRIPERSDQAREKGETLSTWPLEWGGSARLPSVDGTLTISRRNGRPALTCGPMPVETDDIRIIIPTRDCADLLKGMVDSLLEHADYPDQVRIMIVDNRSQDIETEALLTLLQESGKASILRHDAAFNWAHMNNLAVQASQEPLLVFANNDMRMLSPGWDSRIRGQLNRKDVGIVGARLLFPDGGLQHAGMMLGLAEGSPVHRGVHGVDAGAAQDPTYDRTRSVASITGAFMGITRQWFERLGGFDAVRFPIAYNDVDLCLSSRMQGRKILFDPGIELLHFESRTRGLNDSRAKIAWDQGELGLLFAKWGRFSTQDPFISPLRSRPSLRGLAPTTAHQIEQHIEVANAGFAKGI</sequence>
<dbReference type="EMBL" id="CP020925">
    <property type="protein sequence ID" value="ATP17596.1"/>
    <property type="molecule type" value="Genomic_DNA"/>
</dbReference>